<organism evidence="2">
    <name type="scientific">Albugo laibachii Nc14</name>
    <dbReference type="NCBI Taxonomy" id="890382"/>
    <lineage>
        <taxon>Eukaryota</taxon>
        <taxon>Sar</taxon>
        <taxon>Stramenopiles</taxon>
        <taxon>Oomycota</taxon>
        <taxon>Peronosporomycetes</taxon>
        <taxon>Albuginales</taxon>
        <taxon>Albuginaceae</taxon>
        <taxon>Albugo</taxon>
    </lineage>
</organism>
<dbReference type="HOGENOM" id="CLU_1450141_0_0_1"/>
<keyword evidence="1" id="KW-0175">Coiled coil</keyword>
<dbReference type="EMBL" id="FR824464">
    <property type="protein sequence ID" value="CCA26841.1"/>
    <property type="molecule type" value="Genomic_DNA"/>
</dbReference>
<accession>F0WZC3</accession>
<name>F0WZC3_9STRA</name>
<protein>
    <submittedName>
        <fullName evidence="2">AlNc14C421G11526 protein</fullName>
    </submittedName>
</protein>
<sequence length="187" mass="21760">MSEQCDGRLSRYRVTEQQRRTVKAMPGSILMKILEDKNQAAQMQDDLRQRVRILQEQFQKQVSLNEKLMKQQQELLEAKQQVSYTEPFLHKLATEVAQRLRTCSLARWVLFEIRTGVGEGVDMERSREDGRTLVTNDADLPRPPIYRGSTQRKKRPFMDAYLVYQRKIDVMNQSTGTIFFVMSVGGA</sequence>
<gene>
    <name evidence="2" type="primary">AlNc14C421G11526</name>
    <name evidence="2" type="ORF">ALNC14_129850</name>
</gene>
<evidence type="ECO:0000313" key="2">
    <source>
        <dbReference type="EMBL" id="CCA26841.1"/>
    </source>
</evidence>
<feature type="coiled-coil region" evidence="1">
    <location>
        <begin position="37"/>
        <end position="81"/>
    </location>
</feature>
<reference evidence="2" key="2">
    <citation type="submission" date="2011-02" db="EMBL/GenBank/DDBJ databases">
        <authorList>
            <person name="MacLean D."/>
        </authorList>
    </citation>
    <scope>NUCLEOTIDE SEQUENCE</scope>
</reference>
<evidence type="ECO:0000256" key="1">
    <source>
        <dbReference type="SAM" id="Coils"/>
    </source>
</evidence>
<reference evidence="2" key="1">
    <citation type="journal article" date="2011" name="PLoS Biol.">
        <title>Gene gain and loss during evolution of obligate parasitism in the white rust pathogen of Arabidopsis thaliana.</title>
        <authorList>
            <person name="Kemen E."/>
            <person name="Gardiner A."/>
            <person name="Schultz-Larsen T."/>
            <person name="Kemen A.C."/>
            <person name="Balmuth A.L."/>
            <person name="Robert-Seilaniantz A."/>
            <person name="Bailey K."/>
            <person name="Holub E."/>
            <person name="Studholme D.J."/>
            <person name="Maclean D."/>
            <person name="Jones J.D."/>
        </authorList>
    </citation>
    <scope>NUCLEOTIDE SEQUENCE</scope>
</reference>
<dbReference type="AlphaFoldDB" id="F0WZC3"/>
<proteinExistence type="predicted"/>